<dbReference type="AlphaFoldDB" id="A0A4D4KV45"/>
<evidence type="ECO:0008006" key="3">
    <source>
        <dbReference type="Google" id="ProtNLM"/>
    </source>
</evidence>
<dbReference type="Proteomes" id="UP000301309">
    <property type="component" value="Unassembled WGS sequence"/>
</dbReference>
<sequence>MTIWARSAAPEWSSMPVTSLHSRPSASGTPETMSICHNCMGATVFWRLEPRSDGRPARLGPTLADAYDGKLETIADGTAIAVVPAGDRRFALRPGLVAVPVDGAEPCQVVVATRTDDTGPLVAEFVKSAVTCLVRPT</sequence>
<keyword evidence="2" id="KW-1185">Reference proteome</keyword>
<evidence type="ECO:0000313" key="1">
    <source>
        <dbReference type="EMBL" id="GDY52054.1"/>
    </source>
</evidence>
<evidence type="ECO:0000313" key="2">
    <source>
        <dbReference type="Proteomes" id="UP000301309"/>
    </source>
</evidence>
<accession>A0A4D4KV45</accession>
<reference evidence="1 2" key="1">
    <citation type="journal article" date="2020" name="Int. J. Syst. Evol. Microbiol.">
        <title>Reclassification of Streptomyces castelarensis and Streptomyces sporoclivatus as later heterotypic synonyms of Streptomyces antimycoticus.</title>
        <authorList>
            <person name="Komaki H."/>
            <person name="Tamura T."/>
        </authorList>
    </citation>
    <scope>NUCLEOTIDE SEQUENCE [LARGE SCALE GENOMIC DNA]</scope>
    <source>
        <strain evidence="1 2">NBRC 13459</strain>
    </source>
</reference>
<name>A0A4D4KV45_STRVO</name>
<protein>
    <recommendedName>
        <fullName evidence="3">LysR substrate-binding domain-containing protein</fullName>
    </recommendedName>
</protein>
<dbReference type="EMBL" id="BJHW01000001">
    <property type="protein sequence ID" value="GDY52054.1"/>
    <property type="molecule type" value="Genomic_DNA"/>
</dbReference>
<gene>
    <name evidence="1" type="ORF">SVIO_026770</name>
</gene>
<proteinExistence type="predicted"/>
<organism evidence="1 2">
    <name type="scientific">Streptomyces violaceusniger</name>
    <dbReference type="NCBI Taxonomy" id="68280"/>
    <lineage>
        <taxon>Bacteria</taxon>
        <taxon>Bacillati</taxon>
        <taxon>Actinomycetota</taxon>
        <taxon>Actinomycetes</taxon>
        <taxon>Kitasatosporales</taxon>
        <taxon>Streptomycetaceae</taxon>
        <taxon>Streptomyces</taxon>
        <taxon>Streptomyces violaceusniger group</taxon>
    </lineage>
</organism>
<comment type="caution">
    <text evidence="1">The sequence shown here is derived from an EMBL/GenBank/DDBJ whole genome shotgun (WGS) entry which is preliminary data.</text>
</comment>